<dbReference type="Proteomes" id="UP001140172">
    <property type="component" value="Unassembled WGS sequence"/>
</dbReference>
<protein>
    <submittedName>
        <fullName evidence="2">Uncharacterized protein</fullName>
    </submittedName>
</protein>
<evidence type="ECO:0000256" key="1">
    <source>
        <dbReference type="SAM" id="MobiDB-lite"/>
    </source>
</evidence>
<keyword evidence="3" id="KW-1185">Reference proteome</keyword>
<comment type="caution">
    <text evidence="2">The sequence shown here is derived from an EMBL/GenBank/DDBJ whole genome shotgun (WGS) entry which is preliminary data.</text>
</comment>
<name>A0A9W8LK93_9FUNG</name>
<dbReference type="OrthoDB" id="5591337at2759"/>
<feature type="region of interest" description="Disordered" evidence="1">
    <location>
        <begin position="579"/>
        <end position="598"/>
    </location>
</feature>
<evidence type="ECO:0000313" key="3">
    <source>
        <dbReference type="Proteomes" id="UP001140172"/>
    </source>
</evidence>
<proteinExistence type="predicted"/>
<evidence type="ECO:0000313" key="2">
    <source>
        <dbReference type="EMBL" id="KAJ2782551.1"/>
    </source>
</evidence>
<sequence>MHRALRDGDIVRRVLATFYATGWEAERGRLELNYMRGLHPLAAVSRHWRSLAVFHFLARALTLEVRRPATRGRLAALHRQIFAEHTLRILGPLGYVHSEQARCVYHTNAHVISPADRRRTAALTLFLGTGVTAGDVESSLRCVGFFAQAWPQLRTLHIVTGRMYAPSAAENAQTVGRPLYASLADIGRVIDRVFDAAPEIDAVRLGSRAHLAYCEQLPLQDAVVERAPRLRVLEISSHFPSFSLPPMLPPLVRLALSPAHAVHGHVLAHVDTRRLRALTLYNLRPEHFFAATGARPGRPAAFPELRSLALHFANAPGPAAAHLDAVAAATPAAVFPQLRAATVHSAGPAVAAVVRALAEAPCLASLHVRAPSWVLSHAGIDALRRLRRLHVTVDQPDRDEPLTDDAFFAGVLGRLARLQSVVVRTCGLTVGVLLGGRLACAELRVLDVDLALAYAQVAEVLGQLPRLVLFRCVVSVATIGASPAAEETAPCSRTVQKMAVALDRHVPADDPELAPALAGILRLLARVPSLLTLRMAIPATVFRTHLRRALAHHPAWARSAMHLRALRLRSVFALPRNSASSNAQAPRSTSRSSRGIGA</sequence>
<gene>
    <name evidence="2" type="ORF">GGI15_002888</name>
</gene>
<dbReference type="EMBL" id="JANBUM010000172">
    <property type="protein sequence ID" value="KAJ2782551.1"/>
    <property type="molecule type" value="Genomic_DNA"/>
</dbReference>
<organism evidence="2 3">
    <name type="scientific">Coemansia interrupta</name>
    <dbReference type="NCBI Taxonomy" id="1126814"/>
    <lineage>
        <taxon>Eukaryota</taxon>
        <taxon>Fungi</taxon>
        <taxon>Fungi incertae sedis</taxon>
        <taxon>Zoopagomycota</taxon>
        <taxon>Kickxellomycotina</taxon>
        <taxon>Kickxellomycetes</taxon>
        <taxon>Kickxellales</taxon>
        <taxon>Kickxellaceae</taxon>
        <taxon>Coemansia</taxon>
    </lineage>
</organism>
<accession>A0A9W8LK93</accession>
<reference evidence="2" key="1">
    <citation type="submission" date="2022-07" db="EMBL/GenBank/DDBJ databases">
        <title>Phylogenomic reconstructions and comparative analyses of Kickxellomycotina fungi.</title>
        <authorList>
            <person name="Reynolds N.K."/>
            <person name="Stajich J.E."/>
            <person name="Barry K."/>
            <person name="Grigoriev I.V."/>
            <person name="Crous P."/>
            <person name="Smith M.E."/>
        </authorList>
    </citation>
    <scope>NUCLEOTIDE SEQUENCE</scope>
    <source>
        <strain evidence="2">BCRC 34489</strain>
    </source>
</reference>
<dbReference type="AlphaFoldDB" id="A0A9W8LK93"/>